<reference evidence="1 2" key="1">
    <citation type="submission" date="2018-04" db="EMBL/GenBank/DDBJ databases">
        <title>Altererythrobacter sp. HME9302 genome sequencing and assembly.</title>
        <authorList>
            <person name="Kang H."/>
            <person name="Kim H."/>
            <person name="Joh K."/>
        </authorList>
    </citation>
    <scope>NUCLEOTIDE SEQUENCE [LARGE SCALE GENOMIC DNA]</scope>
    <source>
        <strain evidence="1 2">HME9302</strain>
    </source>
</reference>
<dbReference type="RefSeq" id="WP_115366241.1">
    <property type="nucleotide sequence ID" value="NZ_QBKA01000002.1"/>
</dbReference>
<dbReference type="EC" id="2.5.1.32" evidence="1"/>
<dbReference type="EMBL" id="QBKA01000002">
    <property type="protein sequence ID" value="RDC59992.1"/>
    <property type="molecule type" value="Genomic_DNA"/>
</dbReference>
<keyword evidence="2" id="KW-1185">Reference proteome</keyword>
<comment type="caution">
    <text evidence="1">The sequence shown here is derived from an EMBL/GenBank/DDBJ whole genome shotgun (WGS) entry which is preliminary data.</text>
</comment>
<accession>A0A369Q683</accession>
<dbReference type="AlphaFoldDB" id="A0A369Q683"/>
<evidence type="ECO:0000313" key="1">
    <source>
        <dbReference type="EMBL" id="RDC59992.1"/>
    </source>
</evidence>
<sequence length="216" mass="23804">MSPTENTAPPEQALALNYARPELRKPLDLFFRFDDRLARVVLLATEPLPAQLRLAWWREQFAKPVADRPHGEPMLEEMGRDWPGCERYCLALVDGWELLLQEFPLEKGALDEFAAGRAAPFASMQTDPAYSTATELCGKIWALADLAAKLSDGDLKREVVGEGRVLLGNMPTLPRDMRFLTVLAGLGRRALVKGGAPLLADRASVAVALRLGLLGR</sequence>
<keyword evidence="1" id="KW-0808">Transferase</keyword>
<gene>
    <name evidence="1" type="primary">crtB</name>
    <name evidence="1" type="ORF">HME9302_01190</name>
</gene>
<evidence type="ECO:0000313" key="2">
    <source>
        <dbReference type="Proteomes" id="UP000253727"/>
    </source>
</evidence>
<dbReference type="Proteomes" id="UP000253727">
    <property type="component" value="Unassembled WGS sequence"/>
</dbReference>
<protein>
    <submittedName>
        <fullName evidence="1">15-cis-phytoene synthase</fullName>
        <ecNumber evidence="1">2.5.1.32</ecNumber>
    </submittedName>
</protein>
<proteinExistence type="predicted"/>
<dbReference type="OrthoDB" id="9814909at2"/>
<organism evidence="1 2">
    <name type="scientific">Alteripontixanthobacter maritimus</name>
    <dbReference type="NCBI Taxonomy" id="2161824"/>
    <lineage>
        <taxon>Bacteria</taxon>
        <taxon>Pseudomonadati</taxon>
        <taxon>Pseudomonadota</taxon>
        <taxon>Alphaproteobacteria</taxon>
        <taxon>Sphingomonadales</taxon>
        <taxon>Erythrobacteraceae</taxon>
        <taxon>Alteripontixanthobacter</taxon>
    </lineage>
</organism>
<name>A0A369Q683_9SPHN</name>
<dbReference type="GO" id="GO:0016740">
    <property type="term" value="F:transferase activity"/>
    <property type="evidence" value="ECO:0007669"/>
    <property type="project" value="UniProtKB-KW"/>
</dbReference>